<evidence type="ECO:0000256" key="11">
    <source>
        <dbReference type="ARBA" id="ARBA00023136"/>
    </source>
</evidence>
<comment type="subcellular location">
    <subcellularLocation>
        <location evidence="3">Cytoplasm</location>
    </subcellularLocation>
    <subcellularLocation>
        <location evidence="2">Mitochondrion matrix</location>
    </subcellularLocation>
    <subcellularLocation>
        <location evidence="1">Mitochondrion outer membrane</location>
    </subcellularLocation>
</comment>
<feature type="domain" description="Mitochondria-eating protein C-terminal" evidence="14">
    <location>
        <begin position="257"/>
        <end position="443"/>
    </location>
</feature>
<keyword evidence="10" id="KW-0496">Mitochondrion</keyword>
<evidence type="ECO:0000256" key="5">
    <source>
        <dbReference type="ARBA" id="ARBA00019863"/>
    </source>
</evidence>
<comment type="caution">
    <text evidence="15">The sequence shown here is derived from an EMBL/GenBank/DDBJ whole genome shotgun (WGS) entry which is preliminary data.</text>
</comment>
<feature type="region of interest" description="Disordered" evidence="13">
    <location>
        <begin position="210"/>
        <end position="257"/>
    </location>
</feature>
<proteinExistence type="inferred from homology"/>
<organism evidence="15 16">
    <name type="scientific">Sinanodonta woodiana</name>
    <name type="common">Chinese pond mussel</name>
    <name type="synonym">Anodonta woodiana</name>
    <dbReference type="NCBI Taxonomy" id="1069815"/>
    <lineage>
        <taxon>Eukaryota</taxon>
        <taxon>Metazoa</taxon>
        <taxon>Spiralia</taxon>
        <taxon>Lophotrochozoa</taxon>
        <taxon>Mollusca</taxon>
        <taxon>Bivalvia</taxon>
        <taxon>Autobranchia</taxon>
        <taxon>Heteroconchia</taxon>
        <taxon>Palaeoheterodonta</taxon>
        <taxon>Unionida</taxon>
        <taxon>Unionoidea</taxon>
        <taxon>Unionidae</taxon>
        <taxon>Unioninae</taxon>
        <taxon>Sinanodonta</taxon>
    </lineage>
</organism>
<dbReference type="GO" id="GO:0008289">
    <property type="term" value="F:lipid binding"/>
    <property type="evidence" value="ECO:0007669"/>
    <property type="project" value="UniProtKB-KW"/>
</dbReference>
<evidence type="ECO:0000256" key="2">
    <source>
        <dbReference type="ARBA" id="ARBA00004305"/>
    </source>
</evidence>
<evidence type="ECO:0000256" key="7">
    <source>
        <dbReference type="ARBA" id="ARBA00022787"/>
    </source>
</evidence>
<evidence type="ECO:0000256" key="6">
    <source>
        <dbReference type="ARBA" id="ARBA00022490"/>
    </source>
</evidence>
<keyword evidence="9" id="KW-0446">Lipid-binding</keyword>
<comment type="similarity">
    <text evidence="4">Belongs to the MIEAP family.</text>
</comment>
<evidence type="ECO:0000313" key="16">
    <source>
        <dbReference type="Proteomes" id="UP001634394"/>
    </source>
</evidence>
<feature type="compositionally biased region" description="Basic and acidic residues" evidence="13">
    <location>
        <begin position="215"/>
        <end position="231"/>
    </location>
</feature>
<dbReference type="GO" id="GO:0005759">
    <property type="term" value="C:mitochondrial matrix"/>
    <property type="evidence" value="ECO:0007669"/>
    <property type="project" value="UniProtKB-SubCell"/>
</dbReference>
<dbReference type="Proteomes" id="UP001634394">
    <property type="component" value="Unassembled WGS sequence"/>
</dbReference>
<evidence type="ECO:0000259" key="14">
    <source>
        <dbReference type="Pfam" id="PF16026"/>
    </source>
</evidence>
<sequence length="593" mass="68711">MDPKHSEPDITKINHDDRKNFVQALKTIHGFPIEHVELLILGHNNANETIGLDGQERDTKLAEAKSWQGKHKILKQCYDVLQQKFNMINSELQTVKNQNEILEKESKFYQAQFQEKESLLQEYKQGRHWQVEYEKLEMRYKDLQRNSDQQKMMIADKIKIEKDLETLTSIFSSKEQELLKEKSEKSQLLKRVEEQAKELKSCHAQLQKKATQLQEQREAAKPACKEKDDATSGHSRHMGQQMSEGTPNIPDLSDPNRPSKLGERYSELYDNEWTNAFEVLTSKSGKDDKQAVDVLRNILWKSYASAFNISRTQIEKAEHELSKSSEPVSPECKRLLKEAQKHVDIRKAGDLIEDTLQRTIDIDMKYPNETLVNVFAKECFQLCWFMSIQDPPVVLVQDPIKGDRFDTNIYKYYVNSGDTVDYVVWPALLLHKDGPVLTKGVAQPFPRSRSKSAFSPVENNNTNDRSIDKFSLSLSIRKVEENLSHAGRKNPNLDDWSVHFDSSGQKKMDNHPKVARTYIAPGSMAATHRGTVHPMQFDINQTLVDGQDAEQFNRFCKYYPLYGEEPLRRRFGNNFDRYYELYITKLYGFQSSA</sequence>
<keyword evidence="6" id="KW-0963">Cytoplasm</keyword>
<evidence type="ECO:0000256" key="12">
    <source>
        <dbReference type="ARBA" id="ARBA00032687"/>
    </source>
</evidence>
<keyword evidence="7" id="KW-1000">Mitochondrion outer membrane</keyword>
<dbReference type="AlphaFoldDB" id="A0ABD3WXM4"/>
<dbReference type="InterPro" id="IPR031981">
    <property type="entry name" value="MIEAP_C"/>
</dbReference>
<dbReference type="PANTHER" id="PTHR21771">
    <property type="entry name" value="MITOCHONDRIA-EATING PROTEIN-RELATED"/>
    <property type="match status" value="1"/>
</dbReference>
<evidence type="ECO:0000256" key="1">
    <source>
        <dbReference type="ARBA" id="ARBA00004294"/>
    </source>
</evidence>
<evidence type="ECO:0000256" key="8">
    <source>
        <dbReference type="ARBA" id="ARBA00023054"/>
    </source>
</evidence>
<evidence type="ECO:0000256" key="3">
    <source>
        <dbReference type="ARBA" id="ARBA00004496"/>
    </source>
</evidence>
<reference evidence="15 16" key="1">
    <citation type="submission" date="2024-11" db="EMBL/GenBank/DDBJ databases">
        <title>Chromosome-level genome assembly of the freshwater bivalve Anodonta woodiana.</title>
        <authorList>
            <person name="Chen X."/>
        </authorList>
    </citation>
    <scope>NUCLEOTIDE SEQUENCE [LARGE SCALE GENOMIC DNA]</scope>
    <source>
        <strain evidence="15">MN2024</strain>
        <tissue evidence="15">Gills</tissue>
    </source>
</reference>
<evidence type="ECO:0000256" key="13">
    <source>
        <dbReference type="SAM" id="MobiDB-lite"/>
    </source>
</evidence>
<dbReference type="GO" id="GO:0005741">
    <property type="term" value="C:mitochondrial outer membrane"/>
    <property type="evidence" value="ECO:0007669"/>
    <property type="project" value="UniProtKB-SubCell"/>
</dbReference>
<evidence type="ECO:0000256" key="10">
    <source>
        <dbReference type="ARBA" id="ARBA00023128"/>
    </source>
</evidence>
<accession>A0ABD3WXM4</accession>
<dbReference type="InterPro" id="IPR026169">
    <property type="entry name" value="MIEAP"/>
</dbReference>
<dbReference type="Pfam" id="PF16026">
    <property type="entry name" value="MIEAP"/>
    <property type="match status" value="1"/>
</dbReference>
<evidence type="ECO:0000256" key="4">
    <source>
        <dbReference type="ARBA" id="ARBA00008233"/>
    </source>
</evidence>
<name>A0ABD3WXM4_SINWO</name>
<keyword evidence="16" id="KW-1185">Reference proteome</keyword>
<gene>
    <name evidence="15" type="ORF">ACJMK2_030588</name>
</gene>
<keyword evidence="8" id="KW-0175">Coiled coil</keyword>
<keyword evidence="11" id="KW-0472">Membrane</keyword>
<evidence type="ECO:0000313" key="15">
    <source>
        <dbReference type="EMBL" id="KAL3878221.1"/>
    </source>
</evidence>
<dbReference type="EMBL" id="JBJQND010000004">
    <property type="protein sequence ID" value="KAL3878221.1"/>
    <property type="molecule type" value="Genomic_DNA"/>
</dbReference>
<protein>
    <recommendedName>
        <fullName evidence="5">Mitochondria-eating protein</fullName>
    </recommendedName>
    <alternativeName>
        <fullName evidence="12">Spermatogenesis-associated protein 18</fullName>
    </alternativeName>
</protein>
<evidence type="ECO:0000256" key="9">
    <source>
        <dbReference type="ARBA" id="ARBA00023121"/>
    </source>
</evidence>